<accession>F4XV48</accession>
<evidence type="ECO:0000313" key="1">
    <source>
        <dbReference type="EMBL" id="EGJ31571.1"/>
    </source>
</evidence>
<reference evidence="2" key="1">
    <citation type="journal article" date="2011" name="Proc. Natl. Acad. Sci. U.S.A.">
        <title>Genomic insights into the physiology and ecology of the marine filamentous cyanobacterium Lyngbya majuscula.</title>
        <authorList>
            <person name="Jones A.C."/>
            <person name="Monroe E.A."/>
            <person name="Podell S."/>
            <person name="Hess W.R."/>
            <person name="Klages S."/>
            <person name="Esquenazi E."/>
            <person name="Niessen S."/>
            <person name="Hoover H."/>
            <person name="Rothmann M."/>
            <person name="Lasken R.S."/>
            <person name="Yates J.R.III."/>
            <person name="Reinhardt R."/>
            <person name="Kube M."/>
            <person name="Burkart M.D."/>
            <person name="Allen E.E."/>
            <person name="Dorrestein P.C."/>
            <person name="Gerwick W.H."/>
            <person name="Gerwick L."/>
        </authorList>
    </citation>
    <scope>NUCLEOTIDE SEQUENCE [LARGE SCALE GENOMIC DNA]</scope>
    <source>
        <strain evidence="2">3L</strain>
    </source>
</reference>
<dbReference type="HOGENOM" id="CLU_3185929_0_0_3"/>
<evidence type="ECO:0000313" key="2">
    <source>
        <dbReference type="Proteomes" id="UP000003959"/>
    </source>
</evidence>
<proteinExistence type="predicted"/>
<dbReference type="Proteomes" id="UP000003959">
    <property type="component" value="Unassembled WGS sequence"/>
</dbReference>
<gene>
    <name evidence="1" type="ORF">LYNGBM3L_38300</name>
</gene>
<protein>
    <submittedName>
        <fullName evidence="1">Uncharacterized protein</fullName>
    </submittedName>
</protein>
<dbReference type="AlphaFoldDB" id="F4XV48"/>
<keyword evidence="2" id="KW-1185">Reference proteome</keyword>
<sequence length="46" mass="5228">MFLTALELQDNPNRILLTKSTQISTIQISPTLVELLNTDTNRLEID</sequence>
<name>F4XV48_9CYAN</name>
<dbReference type="EMBL" id="GL890937">
    <property type="protein sequence ID" value="EGJ31571.1"/>
    <property type="molecule type" value="Genomic_DNA"/>
</dbReference>
<organism evidence="1 2">
    <name type="scientific">Moorena producens 3L</name>
    <dbReference type="NCBI Taxonomy" id="489825"/>
    <lineage>
        <taxon>Bacteria</taxon>
        <taxon>Bacillati</taxon>
        <taxon>Cyanobacteriota</taxon>
        <taxon>Cyanophyceae</taxon>
        <taxon>Coleofasciculales</taxon>
        <taxon>Coleofasciculaceae</taxon>
        <taxon>Moorena</taxon>
    </lineage>
</organism>